<keyword evidence="2" id="KW-1185">Reference proteome</keyword>
<comment type="caution">
    <text evidence="1">The sequence shown here is derived from an EMBL/GenBank/DDBJ whole genome shotgun (WGS) entry which is preliminary data.</text>
</comment>
<gene>
    <name evidence="1" type="ORF">ACH5RR_028768</name>
</gene>
<evidence type="ECO:0000313" key="2">
    <source>
        <dbReference type="Proteomes" id="UP001630127"/>
    </source>
</evidence>
<dbReference type="Proteomes" id="UP001630127">
    <property type="component" value="Unassembled WGS sequence"/>
</dbReference>
<feature type="non-terminal residue" evidence="1">
    <location>
        <position position="53"/>
    </location>
</feature>
<accession>A0ABD2YPR1</accession>
<protein>
    <submittedName>
        <fullName evidence="1">Uncharacterized protein</fullName>
    </submittedName>
</protein>
<reference evidence="1 2" key="1">
    <citation type="submission" date="2024-11" db="EMBL/GenBank/DDBJ databases">
        <title>A near-complete genome assembly of Cinchona calisaya.</title>
        <authorList>
            <person name="Lian D.C."/>
            <person name="Zhao X.W."/>
            <person name="Wei L."/>
        </authorList>
    </citation>
    <scope>NUCLEOTIDE SEQUENCE [LARGE SCALE GENOMIC DNA]</scope>
    <source>
        <tissue evidence="1">Nenye</tissue>
    </source>
</reference>
<dbReference type="EMBL" id="JBJUIK010000012">
    <property type="protein sequence ID" value="KAL3509367.1"/>
    <property type="molecule type" value="Genomic_DNA"/>
</dbReference>
<dbReference type="AlphaFoldDB" id="A0ABD2YPR1"/>
<proteinExistence type="predicted"/>
<sequence>MAAALVGGAFLSAFLQVLFDRIASRDFLKLFQTRKVDHELLKKLKTNLLTVGA</sequence>
<organism evidence="1 2">
    <name type="scientific">Cinchona calisaya</name>
    <dbReference type="NCBI Taxonomy" id="153742"/>
    <lineage>
        <taxon>Eukaryota</taxon>
        <taxon>Viridiplantae</taxon>
        <taxon>Streptophyta</taxon>
        <taxon>Embryophyta</taxon>
        <taxon>Tracheophyta</taxon>
        <taxon>Spermatophyta</taxon>
        <taxon>Magnoliopsida</taxon>
        <taxon>eudicotyledons</taxon>
        <taxon>Gunneridae</taxon>
        <taxon>Pentapetalae</taxon>
        <taxon>asterids</taxon>
        <taxon>lamiids</taxon>
        <taxon>Gentianales</taxon>
        <taxon>Rubiaceae</taxon>
        <taxon>Cinchonoideae</taxon>
        <taxon>Cinchoneae</taxon>
        <taxon>Cinchona</taxon>
    </lineage>
</organism>
<evidence type="ECO:0000313" key="1">
    <source>
        <dbReference type="EMBL" id="KAL3509367.1"/>
    </source>
</evidence>
<name>A0ABD2YPR1_9GENT</name>